<sequence>MSEDQDQDPIVVQEADAIYESVRTICHHSETQPAPTVYRVLGNLKGAAGPMLAQALNQLADGLERSFTEYDVYEDDGSDPAGNVAAAAEHMRLAAHLAAELGEHLSKAQSAISRQGYRAPGD</sequence>
<accession>A0A127A1J8</accession>
<protein>
    <submittedName>
        <fullName evidence="1">Uncharacterized protein</fullName>
    </submittedName>
</protein>
<dbReference type="KEGG" id="satk:SA2016_0834"/>
<keyword evidence="2" id="KW-1185">Reference proteome</keyword>
<dbReference type="Proteomes" id="UP000070134">
    <property type="component" value="Chromosome"/>
</dbReference>
<gene>
    <name evidence="1" type="ORF">SA2016_0834</name>
</gene>
<dbReference type="OrthoDB" id="3830192at2"/>
<reference evidence="1 2" key="1">
    <citation type="submission" date="2016-02" db="EMBL/GenBank/DDBJ databases">
        <title>Complete genome of Sinomonas atrocyanea KCTC 3377.</title>
        <authorList>
            <person name="Kim K.M."/>
        </authorList>
    </citation>
    <scope>NUCLEOTIDE SEQUENCE [LARGE SCALE GENOMIC DNA]</scope>
    <source>
        <strain evidence="1 2">KCTC 3377</strain>
    </source>
</reference>
<evidence type="ECO:0000313" key="1">
    <source>
        <dbReference type="EMBL" id="AMM31522.1"/>
    </source>
</evidence>
<dbReference type="EMBL" id="CP014518">
    <property type="protein sequence ID" value="AMM31522.1"/>
    <property type="molecule type" value="Genomic_DNA"/>
</dbReference>
<dbReference type="STRING" id="37927.SA2016_0834"/>
<proteinExistence type="predicted"/>
<dbReference type="AlphaFoldDB" id="A0A127A1J8"/>
<dbReference type="RefSeq" id="WP_066495612.1">
    <property type="nucleotide sequence ID" value="NZ_BJMO01000036.1"/>
</dbReference>
<organism evidence="1 2">
    <name type="scientific">Sinomonas atrocyanea</name>
    <dbReference type="NCBI Taxonomy" id="37927"/>
    <lineage>
        <taxon>Bacteria</taxon>
        <taxon>Bacillati</taxon>
        <taxon>Actinomycetota</taxon>
        <taxon>Actinomycetes</taxon>
        <taxon>Micrococcales</taxon>
        <taxon>Micrococcaceae</taxon>
        <taxon>Sinomonas</taxon>
    </lineage>
</organism>
<name>A0A127A1J8_9MICC</name>
<evidence type="ECO:0000313" key="2">
    <source>
        <dbReference type="Proteomes" id="UP000070134"/>
    </source>
</evidence>